<keyword evidence="8" id="KW-1185">Reference proteome</keyword>
<comment type="subcellular location">
    <subcellularLocation>
        <location evidence="1">Membrane</location>
        <topology evidence="1">Multi-pass membrane protein</topology>
    </subcellularLocation>
</comment>
<dbReference type="AlphaFoldDB" id="A0A1Q9DDE1"/>
<name>A0A1Q9DDE1_SYMMI</name>
<reference evidence="7 8" key="1">
    <citation type="submission" date="2016-02" db="EMBL/GenBank/DDBJ databases">
        <title>Genome analysis of coral dinoflagellate symbionts highlights evolutionary adaptations to a symbiotic lifestyle.</title>
        <authorList>
            <person name="Aranda M."/>
            <person name="Li Y."/>
            <person name="Liew Y.J."/>
            <person name="Baumgarten S."/>
            <person name="Simakov O."/>
            <person name="Wilson M."/>
            <person name="Piel J."/>
            <person name="Ashoor H."/>
            <person name="Bougouffa S."/>
            <person name="Bajic V.B."/>
            <person name="Ryu T."/>
            <person name="Ravasi T."/>
            <person name="Bayer T."/>
            <person name="Micklem G."/>
            <person name="Kim H."/>
            <person name="Bhak J."/>
            <person name="Lajeunesse T.C."/>
            <person name="Voolstra C.R."/>
        </authorList>
    </citation>
    <scope>NUCLEOTIDE SEQUENCE [LARGE SCALE GENOMIC DNA]</scope>
    <source>
        <strain evidence="7 8">CCMP2467</strain>
    </source>
</reference>
<feature type="transmembrane region" description="Helical" evidence="5">
    <location>
        <begin position="333"/>
        <end position="353"/>
    </location>
</feature>
<keyword evidence="3 5" id="KW-1133">Transmembrane helix</keyword>
<evidence type="ECO:0000256" key="1">
    <source>
        <dbReference type="ARBA" id="ARBA00004141"/>
    </source>
</evidence>
<evidence type="ECO:0000256" key="3">
    <source>
        <dbReference type="ARBA" id="ARBA00022989"/>
    </source>
</evidence>
<dbReference type="InterPro" id="IPR007632">
    <property type="entry name" value="Anoctamin"/>
</dbReference>
<organism evidence="7 8">
    <name type="scientific">Symbiodinium microadriaticum</name>
    <name type="common">Dinoflagellate</name>
    <name type="synonym">Zooxanthella microadriatica</name>
    <dbReference type="NCBI Taxonomy" id="2951"/>
    <lineage>
        <taxon>Eukaryota</taxon>
        <taxon>Sar</taxon>
        <taxon>Alveolata</taxon>
        <taxon>Dinophyceae</taxon>
        <taxon>Suessiales</taxon>
        <taxon>Symbiodiniaceae</taxon>
        <taxon>Symbiodinium</taxon>
    </lineage>
</organism>
<dbReference type="OrthoDB" id="407523at2759"/>
<evidence type="ECO:0000256" key="2">
    <source>
        <dbReference type="ARBA" id="ARBA00022692"/>
    </source>
</evidence>
<feature type="domain" description="Anoctamin transmembrane" evidence="6">
    <location>
        <begin position="298"/>
        <end position="434"/>
    </location>
</feature>
<dbReference type="Proteomes" id="UP000186817">
    <property type="component" value="Unassembled WGS sequence"/>
</dbReference>
<keyword evidence="4 5" id="KW-0472">Membrane</keyword>
<dbReference type="InterPro" id="IPR049452">
    <property type="entry name" value="Anoctamin_TM"/>
</dbReference>
<evidence type="ECO:0000256" key="4">
    <source>
        <dbReference type="ARBA" id="ARBA00023136"/>
    </source>
</evidence>
<gene>
    <name evidence="7" type="ORF">AK812_SmicGene24922</name>
</gene>
<sequence>MAAREAMTTTETDAAVEPLLTGREVKQQIHLLGFDLSRRVRNWHFAIVFPILPPEDGQQLVEDPIELWKAVFLVHDDTALPSFSVPMTMKEMIDMVWSKVWDDLEREMIDMVWSKVWDDLERVAEFSEARARLQPSAYDRALKQANACPCDRQDEKGAFQRVVLDDGLLPGEPITSECPHHVRYSRDVADKVEEFIVPEQLRMTRRHLRSLFSLVEMEKYGVITKFMALHEWEKLQRLYERGWSSPRAMLEWPKESSSDVVEKYTGSRIAFFFHFYDLFTRWMVFPGFLSVALIIYQLKVRWGLSGDVSEVANVRRQFSDPYRGTIKESLQNLFHWLLVVLVLGGFVWVIFFLKDLRHAAHGDPTGKTIGIPNGIIITSIKYATTITIKVVDLVWTPLSTWLSKKENHRTEMDLKAAMAVKLFSVKFVIFYYPFVRFLLPGTKWFRFWI</sequence>
<feature type="transmembrane region" description="Helical" evidence="5">
    <location>
        <begin position="278"/>
        <end position="298"/>
    </location>
</feature>
<evidence type="ECO:0000313" key="7">
    <source>
        <dbReference type="EMBL" id="OLP93198.1"/>
    </source>
</evidence>
<dbReference type="PANTHER" id="PTHR12308:SF73">
    <property type="entry name" value="ANOCTAMIN"/>
    <property type="match status" value="1"/>
</dbReference>
<evidence type="ECO:0000256" key="5">
    <source>
        <dbReference type="SAM" id="Phobius"/>
    </source>
</evidence>
<protein>
    <recommendedName>
        <fullName evidence="6">Anoctamin transmembrane domain-containing protein</fullName>
    </recommendedName>
</protein>
<keyword evidence="2 5" id="KW-0812">Transmembrane</keyword>
<dbReference type="Pfam" id="PF04547">
    <property type="entry name" value="Anoctamin"/>
    <property type="match status" value="1"/>
</dbReference>
<feature type="transmembrane region" description="Helical" evidence="5">
    <location>
        <begin position="414"/>
        <end position="434"/>
    </location>
</feature>
<evidence type="ECO:0000259" key="6">
    <source>
        <dbReference type="Pfam" id="PF04547"/>
    </source>
</evidence>
<dbReference type="PANTHER" id="PTHR12308">
    <property type="entry name" value="ANOCTAMIN"/>
    <property type="match status" value="1"/>
</dbReference>
<dbReference type="GO" id="GO:0005254">
    <property type="term" value="F:chloride channel activity"/>
    <property type="evidence" value="ECO:0007669"/>
    <property type="project" value="TreeGrafter"/>
</dbReference>
<dbReference type="EMBL" id="LSRX01000591">
    <property type="protein sequence ID" value="OLP93198.1"/>
    <property type="molecule type" value="Genomic_DNA"/>
</dbReference>
<proteinExistence type="predicted"/>
<evidence type="ECO:0000313" key="8">
    <source>
        <dbReference type="Proteomes" id="UP000186817"/>
    </source>
</evidence>
<accession>A0A1Q9DDE1</accession>
<dbReference type="GO" id="GO:0016020">
    <property type="term" value="C:membrane"/>
    <property type="evidence" value="ECO:0007669"/>
    <property type="project" value="UniProtKB-SubCell"/>
</dbReference>
<comment type="caution">
    <text evidence="7">The sequence shown here is derived from an EMBL/GenBank/DDBJ whole genome shotgun (WGS) entry which is preliminary data.</text>
</comment>